<name>A0A1H3VIP9_SELRU</name>
<evidence type="ECO:0000313" key="3">
    <source>
        <dbReference type="Proteomes" id="UP000183469"/>
    </source>
</evidence>
<feature type="signal peptide" evidence="1">
    <location>
        <begin position="1"/>
        <end position="27"/>
    </location>
</feature>
<dbReference type="Proteomes" id="UP000183469">
    <property type="component" value="Unassembled WGS sequence"/>
</dbReference>
<dbReference type="OrthoDB" id="3035565at2"/>
<dbReference type="RefSeq" id="WP_074670301.1">
    <property type="nucleotide sequence ID" value="NZ_FNQG01000002.1"/>
</dbReference>
<evidence type="ECO:0000313" key="2">
    <source>
        <dbReference type="EMBL" id="SDZ74038.1"/>
    </source>
</evidence>
<proteinExistence type="predicted"/>
<organism evidence="2 3">
    <name type="scientific">Selenomonas ruminantium</name>
    <dbReference type="NCBI Taxonomy" id="971"/>
    <lineage>
        <taxon>Bacteria</taxon>
        <taxon>Bacillati</taxon>
        <taxon>Bacillota</taxon>
        <taxon>Negativicutes</taxon>
        <taxon>Selenomonadales</taxon>
        <taxon>Selenomonadaceae</taxon>
        <taxon>Selenomonas</taxon>
    </lineage>
</organism>
<evidence type="ECO:0000256" key="1">
    <source>
        <dbReference type="SAM" id="SignalP"/>
    </source>
</evidence>
<feature type="chain" id="PRO_5010296407" evidence="1">
    <location>
        <begin position="28"/>
        <end position="287"/>
    </location>
</feature>
<keyword evidence="1" id="KW-0732">Signal</keyword>
<dbReference type="AlphaFoldDB" id="A0A1H3VIP9"/>
<protein>
    <submittedName>
        <fullName evidence="2">Uncharacterized protein</fullName>
    </submittedName>
</protein>
<dbReference type="EMBL" id="FNQG01000002">
    <property type="protein sequence ID" value="SDZ74038.1"/>
    <property type="molecule type" value="Genomic_DNA"/>
</dbReference>
<sequence>MMVLRKWFLSVLLCAAVFFSSAGLVQALGLVGDGQGAYYASDNQNFLLIDKSSMGPEHDMWSLLDLSTCSIGTWNGQRVVYGKVYMVMDAADSCTDGPSFGYVFFSNGVYHAPGGSYQNISGSNAYRAAKVIFDRASGSSSSGSKSSGAVSKTLLPDEEIAIGGICPYTATPEYVRSIYGEPDKLSKGNNHDGYYYEHWTYGNSFDLWFWEFKGQLSVQSVKITAANGLVTPKGIKVGSRESEVMKKYGNPYIPKNGSLWYKGRNGCDFVFGLKNGLVTSIGAGWSY</sequence>
<reference evidence="2 3" key="1">
    <citation type="submission" date="2016-10" db="EMBL/GenBank/DDBJ databases">
        <authorList>
            <person name="de Groot N.N."/>
        </authorList>
    </citation>
    <scope>NUCLEOTIDE SEQUENCE [LARGE SCALE GENOMIC DNA]</scope>
    <source>
        <strain evidence="2 3">DSM 2872</strain>
    </source>
</reference>
<gene>
    <name evidence="2" type="ORF">SAMN05660648_00224</name>
</gene>
<accession>A0A1H3VIP9</accession>